<keyword evidence="3" id="KW-1003">Cell membrane</keyword>
<dbReference type="AlphaFoldDB" id="A0A235EXY6"/>
<feature type="transmembrane region" description="Helical" evidence="7">
    <location>
        <begin position="123"/>
        <end position="143"/>
    </location>
</feature>
<evidence type="ECO:0000313" key="9">
    <source>
        <dbReference type="EMBL" id="OYD53860.1"/>
    </source>
</evidence>
<dbReference type="InterPro" id="IPR005115">
    <property type="entry name" value="Gly_transporter"/>
</dbReference>
<keyword evidence="10" id="KW-1185">Reference proteome</keyword>
<dbReference type="PANTHER" id="PTHR30506:SF3">
    <property type="entry name" value="UPF0126 INNER MEMBRANE PROTEIN YADS-RELATED"/>
    <property type="match status" value="1"/>
</dbReference>
<feature type="transmembrane region" description="Helical" evidence="7">
    <location>
        <begin position="31"/>
        <end position="48"/>
    </location>
</feature>
<feature type="transmembrane region" description="Helical" evidence="7">
    <location>
        <begin position="155"/>
        <end position="175"/>
    </location>
</feature>
<dbReference type="Proteomes" id="UP000215181">
    <property type="component" value="Unassembled WGS sequence"/>
</dbReference>
<feature type="transmembrane region" description="Helical" evidence="7">
    <location>
        <begin position="6"/>
        <end position="24"/>
    </location>
</feature>
<dbReference type="PANTHER" id="PTHR30506">
    <property type="entry name" value="INNER MEMBRANE PROTEIN"/>
    <property type="match status" value="1"/>
</dbReference>
<evidence type="ECO:0000256" key="6">
    <source>
        <dbReference type="ARBA" id="ARBA00023136"/>
    </source>
</evidence>
<feature type="transmembrane region" description="Helical" evidence="7">
    <location>
        <begin position="68"/>
        <end position="85"/>
    </location>
</feature>
<comment type="subcellular location">
    <subcellularLocation>
        <location evidence="1">Cell membrane</location>
        <topology evidence="1">Multi-pass membrane protein</topology>
    </subcellularLocation>
</comment>
<evidence type="ECO:0000256" key="5">
    <source>
        <dbReference type="ARBA" id="ARBA00022989"/>
    </source>
</evidence>
<evidence type="ECO:0000256" key="7">
    <source>
        <dbReference type="SAM" id="Phobius"/>
    </source>
</evidence>
<sequence>MKFETILLVIEVGGTLAFAMSGLLEAIRKRMDIVGVFSVAFVTAFGGGTLRDILLDRRPLFWIQNQEYLWLVIALALTAPLWVKTVRHRLMERAMEFADACGLGLFAISGASIASAAGMPPLVAVLMGVITAVFGGVLRDVLCNEIPKVYHDHRPYALCAVVGCSVFLGLDALGMASHLSMIAGICTATGSRLLAVVFGWRLPAWPAHMDRTG</sequence>
<dbReference type="EMBL" id="NOIH01000010">
    <property type="protein sequence ID" value="OYD53860.1"/>
    <property type="molecule type" value="Genomic_DNA"/>
</dbReference>
<comment type="similarity">
    <text evidence="2">Belongs to the UPF0126 family.</text>
</comment>
<evidence type="ECO:0000256" key="2">
    <source>
        <dbReference type="ARBA" id="ARBA00008193"/>
    </source>
</evidence>
<reference evidence="9 10" key="1">
    <citation type="submission" date="2017-07" db="EMBL/GenBank/DDBJ databases">
        <title>Thauera sp. KNDSS-Mac4 genome sequence and assembly.</title>
        <authorList>
            <person name="Mayilraj S."/>
        </authorList>
    </citation>
    <scope>NUCLEOTIDE SEQUENCE [LARGE SCALE GENOMIC DNA]</scope>
    <source>
        <strain evidence="9 10">KNDSS-Mac4</strain>
    </source>
</reference>
<gene>
    <name evidence="9" type="ORF">CGK74_09775</name>
</gene>
<name>A0A235EXY6_9RHOO</name>
<feature type="transmembrane region" description="Helical" evidence="7">
    <location>
        <begin position="181"/>
        <end position="202"/>
    </location>
</feature>
<keyword evidence="6 7" id="KW-0472">Membrane</keyword>
<organism evidence="9 10">
    <name type="scientific">Thauera propionica</name>
    <dbReference type="NCBI Taxonomy" id="2019431"/>
    <lineage>
        <taxon>Bacteria</taxon>
        <taxon>Pseudomonadati</taxon>
        <taxon>Pseudomonadota</taxon>
        <taxon>Betaproteobacteria</taxon>
        <taxon>Rhodocyclales</taxon>
        <taxon>Zoogloeaceae</taxon>
        <taxon>Thauera</taxon>
    </lineage>
</organism>
<keyword evidence="5 7" id="KW-1133">Transmembrane helix</keyword>
<feature type="domain" description="Glycine transporter" evidence="8">
    <location>
        <begin position="9"/>
        <end position="79"/>
    </location>
</feature>
<evidence type="ECO:0000256" key="1">
    <source>
        <dbReference type="ARBA" id="ARBA00004651"/>
    </source>
</evidence>
<accession>A0A235EXY6</accession>
<protein>
    <recommendedName>
        <fullName evidence="8">Glycine transporter domain-containing protein</fullName>
    </recommendedName>
</protein>
<feature type="transmembrane region" description="Helical" evidence="7">
    <location>
        <begin position="97"/>
        <end position="117"/>
    </location>
</feature>
<keyword evidence="4 7" id="KW-0812">Transmembrane</keyword>
<proteinExistence type="inferred from homology"/>
<evidence type="ECO:0000256" key="3">
    <source>
        <dbReference type="ARBA" id="ARBA00022475"/>
    </source>
</evidence>
<comment type="caution">
    <text evidence="9">The sequence shown here is derived from an EMBL/GenBank/DDBJ whole genome shotgun (WGS) entry which is preliminary data.</text>
</comment>
<dbReference type="Pfam" id="PF03458">
    <property type="entry name" value="Gly_transporter"/>
    <property type="match status" value="2"/>
</dbReference>
<feature type="domain" description="Glycine transporter" evidence="8">
    <location>
        <begin position="97"/>
        <end position="170"/>
    </location>
</feature>
<dbReference type="RefSeq" id="WP_094268305.1">
    <property type="nucleotide sequence ID" value="NZ_JAQVFK010000063.1"/>
</dbReference>
<dbReference type="OrthoDB" id="9791874at2"/>
<evidence type="ECO:0000256" key="4">
    <source>
        <dbReference type="ARBA" id="ARBA00022692"/>
    </source>
</evidence>
<evidence type="ECO:0000313" key="10">
    <source>
        <dbReference type="Proteomes" id="UP000215181"/>
    </source>
</evidence>
<dbReference type="GO" id="GO:0005886">
    <property type="term" value="C:plasma membrane"/>
    <property type="evidence" value="ECO:0007669"/>
    <property type="project" value="UniProtKB-SubCell"/>
</dbReference>
<evidence type="ECO:0000259" key="8">
    <source>
        <dbReference type="Pfam" id="PF03458"/>
    </source>
</evidence>